<dbReference type="KEGG" id="kbi:30206231"/>
<dbReference type="OrthoDB" id="10250730at2759"/>
<dbReference type="RefSeq" id="XP_019051383.1">
    <property type="nucleotide sequence ID" value="XM_019188505.1"/>
</dbReference>
<name>A0A1B9GH02_9TREE</name>
<dbReference type="InterPro" id="IPR036866">
    <property type="entry name" value="RibonucZ/Hydroxyglut_hydro"/>
</dbReference>
<dbReference type="EMBL" id="KI894018">
    <property type="protein sequence ID" value="OCF30313.1"/>
    <property type="molecule type" value="Genomic_DNA"/>
</dbReference>
<dbReference type="PANTHER" id="PTHR46018">
    <property type="entry name" value="ZINC PHOSPHODIESTERASE ELAC PROTEIN 1"/>
    <property type="match status" value="1"/>
</dbReference>
<reference evidence="3" key="3">
    <citation type="submission" date="2014-01" db="EMBL/GenBank/DDBJ databases">
        <title>Evolution of pathogenesis and genome organization in the Tremellales.</title>
        <authorList>
            <person name="Cuomo C."/>
            <person name="Litvintseva A."/>
            <person name="Heitman J."/>
            <person name="Chen Y."/>
            <person name="Sun S."/>
            <person name="Springer D."/>
            <person name="Dromer F."/>
            <person name="Young S."/>
            <person name="Zeng Q."/>
            <person name="Chapman S."/>
            <person name="Gujja S."/>
            <person name="Saif S."/>
            <person name="Birren B."/>
        </authorList>
    </citation>
    <scope>NUCLEOTIDE SEQUENCE</scope>
    <source>
        <strain evidence="3">CBS 10118</strain>
    </source>
</reference>
<dbReference type="GO" id="GO:0042781">
    <property type="term" value="F:3'-tRNA processing endoribonuclease activity"/>
    <property type="evidence" value="ECO:0007669"/>
    <property type="project" value="TreeGrafter"/>
</dbReference>
<evidence type="ECO:0000313" key="5">
    <source>
        <dbReference type="Proteomes" id="UP000092730"/>
    </source>
</evidence>
<evidence type="ECO:0000313" key="4">
    <source>
        <dbReference type="EMBL" id="WVW81141.1"/>
    </source>
</evidence>
<protein>
    <recommendedName>
        <fullName evidence="1 2">Metallo-beta-lactamase domain-containing protein</fullName>
    </recommendedName>
</protein>
<dbReference type="GeneID" id="30206231"/>
<dbReference type="Pfam" id="PF12706">
    <property type="entry name" value="Lactamase_B_2"/>
    <property type="match status" value="1"/>
</dbReference>
<feature type="domain" description="Metallo-beta-lactamase" evidence="2">
    <location>
        <begin position="102"/>
        <end position="220"/>
    </location>
</feature>
<dbReference type="AlphaFoldDB" id="A0A1B9GH02"/>
<gene>
    <name evidence="3" type="ORF">I302_01832</name>
    <name evidence="4" type="ORF">I302_103132</name>
</gene>
<reference evidence="4" key="2">
    <citation type="submission" date="2013-07" db="EMBL/GenBank/DDBJ databases">
        <authorList>
            <consortium name="The Broad Institute Genome Sequencing Platform"/>
            <person name="Cuomo C."/>
            <person name="Litvintseva A."/>
            <person name="Chen Y."/>
            <person name="Heitman J."/>
            <person name="Sun S."/>
            <person name="Springer D."/>
            <person name="Dromer F."/>
            <person name="Young S.K."/>
            <person name="Zeng Q."/>
            <person name="Gargeya S."/>
            <person name="Fitzgerald M."/>
            <person name="Abouelleil A."/>
            <person name="Alvarado L."/>
            <person name="Berlin A.M."/>
            <person name="Chapman S.B."/>
            <person name="Dewar J."/>
            <person name="Goldberg J."/>
            <person name="Griggs A."/>
            <person name="Gujja S."/>
            <person name="Hansen M."/>
            <person name="Howarth C."/>
            <person name="Imamovic A."/>
            <person name="Larimer J."/>
            <person name="McCowan C."/>
            <person name="Murphy C."/>
            <person name="Pearson M."/>
            <person name="Priest M."/>
            <person name="Roberts A."/>
            <person name="Saif S."/>
            <person name="Shea T."/>
            <person name="Sykes S."/>
            <person name="Wortman J."/>
            <person name="Nusbaum C."/>
            <person name="Birren B."/>
        </authorList>
    </citation>
    <scope>NUCLEOTIDE SEQUENCE</scope>
    <source>
        <strain evidence="4">CBS 10118</strain>
    </source>
</reference>
<dbReference type="VEuPathDB" id="FungiDB:I302_01832"/>
<keyword evidence="5" id="KW-1185">Reference proteome</keyword>
<organism evidence="3">
    <name type="scientific">Kwoniella bestiolae CBS 10118</name>
    <dbReference type="NCBI Taxonomy" id="1296100"/>
    <lineage>
        <taxon>Eukaryota</taxon>
        <taxon>Fungi</taxon>
        <taxon>Dikarya</taxon>
        <taxon>Basidiomycota</taxon>
        <taxon>Agaricomycotina</taxon>
        <taxon>Tremellomycetes</taxon>
        <taxon>Tremellales</taxon>
        <taxon>Cryptococcaceae</taxon>
        <taxon>Kwoniella</taxon>
    </lineage>
</organism>
<evidence type="ECO:0000259" key="2">
    <source>
        <dbReference type="Pfam" id="PF12706"/>
    </source>
</evidence>
<proteinExistence type="predicted"/>
<evidence type="ECO:0000259" key="1">
    <source>
        <dbReference type="Pfam" id="PF00753"/>
    </source>
</evidence>
<dbReference type="Proteomes" id="UP000092730">
    <property type="component" value="Chromosome 1"/>
</dbReference>
<dbReference type="STRING" id="1296100.A0A1B9GH02"/>
<dbReference type="InterPro" id="IPR001279">
    <property type="entry name" value="Metallo-B-lactamas"/>
</dbReference>
<sequence>MIDCGPSATWKLSKAGLNPKDVNTLYLTHHHFDHNVDTPCFLLTRWDQNALSGKPVEVRGPQPTERFCEGIIGMAGVFQPDWNARINWGPSLDVYQARGGQLPRQPPQVSAKNITPGWSHSTSEYKITAGYADHAQPYLDCLCYRIDFPNAKSAVFSGDTGVCDEVVELAKGADMFFCMSSGADMNDRVALGQCTPGAAEPKDAGLMAERAGVKTLILVHQGPGQAKKENWYKSIDGAKEAFSGEVIFGEEITSFEL</sequence>
<dbReference type="Gene3D" id="3.60.15.10">
    <property type="entry name" value="Ribonuclease Z/Hydroxyacylglutathione hydrolase-like"/>
    <property type="match status" value="1"/>
</dbReference>
<feature type="domain" description="Metallo-beta-lactamase" evidence="1">
    <location>
        <begin position="1"/>
        <end position="34"/>
    </location>
</feature>
<reference evidence="3" key="1">
    <citation type="submission" date="2013-07" db="EMBL/GenBank/DDBJ databases">
        <title>The Genome Sequence of Cryptococcus bestiolae CBS10118.</title>
        <authorList>
            <consortium name="The Broad Institute Genome Sequencing Platform"/>
            <person name="Cuomo C."/>
            <person name="Litvintseva A."/>
            <person name="Chen Y."/>
            <person name="Heitman J."/>
            <person name="Sun S."/>
            <person name="Springer D."/>
            <person name="Dromer F."/>
            <person name="Young S.K."/>
            <person name="Zeng Q."/>
            <person name="Gargeya S."/>
            <person name="Fitzgerald M."/>
            <person name="Abouelleil A."/>
            <person name="Alvarado L."/>
            <person name="Berlin A.M."/>
            <person name="Chapman S.B."/>
            <person name="Dewar J."/>
            <person name="Goldberg J."/>
            <person name="Griggs A."/>
            <person name="Gujja S."/>
            <person name="Hansen M."/>
            <person name="Howarth C."/>
            <person name="Imamovic A."/>
            <person name="Larimer J."/>
            <person name="McCowan C."/>
            <person name="Murphy C."/>
            <person name="Pearson M."/>
            <person name="Priest M."/>
            <person name="Roberts A."/>
            <person name="Saif S."/>
            <person name="Shea T."/>
            <person name="Sykes S."/>
            <person name="Wortman J."/>
            <person name="Nusbaum C."/>
            <person name="Birren B."/>
        </authorList>
    </citation>
    <scope>NUCLEOTIDE SEQUENCE [LARGE SCALE GENOMIC DNA]</scope>
    <source>
        <strain evidence="3">CBS 10118</strain>
    </source>
</reference>
<dbReference type="EMBL" id="CP144541">
    <property type="protein sequence ID" value="WVW81141.1"/>
    <property type="molecule type" value="Genomic_DNA"/>
</dbReference>
<evidence type="ECO:0000313" key="3">
    <source>
        <dbReference type="EMBL" id="OCF30313.1"/>
    </source>
</evidence>
<dbReference type="PANTHER" id="PTHR46018:SF2">
    <property type="entry name" value="ZINC PHOSPHODIESTERASE ELAC PROTEIN 1"/>
    <property type="match status" value="1"/>
</dbReference>
<accession>A0A1B9GH02</accession>
<reference evidence="4" key="4">
    <citation type="submission" date="2024-02" db="EMBL/GenBank/DDBJ databases">
        <title>Comparative genomics of Cryptococcus and Kwoniella reveals pathogenesis evolution and contrasting modes of karyotype evolution via chromosome fusion or intercentromeric recombination.</title>
        <authorList>
            <person name="Coelho M.A."/>
            <person name="David-Palma M."/>
            <person name="Shea T."/>
            <person name="Bowers K."/>
            <person name="McGinley-Smith S."/>
            <person name="Mohammad A.W."/>
            <person name="Gnirke A."/>
            <person name="Yurkov A.M."/>
            <person name="Nowrousian M."/>
            <person name="Sun S."/>
            <person name="Cuomo C.A."/>
            <person name="Heitman J."/>
        </authorList>
    </citation>
    <scope>NUCLEOTIDE SEQUENCE</scope>
    <source>
        <strain evidence="4">CBS 10118</strain>
    </source>
</reference>
<dbReference type="Pfam" id="PF00753">
    <property type="entry name" value="Lactamase_B"/>
    <property type="match status" value="1"/>
</dbReference>
<dbReference type="SUPFAM" id="SSF56281">
    <property type="entry name" value="Metallo-hydrolase/oxidoreductase"/>
    <property type="match status" value="1"/>
</dbReference>